<keyword evidence="6" id="KW-1185">Reference proteome</keyword>
<proteinExistence type="predicted"/>
<comment type="subcellular location">
    <subcellularLocation>
        <location evidence="1">Membrane</location>
        <topology evidence="1">Multi-pass membrane protein</topology>
    </subcellularLocation>
</comment>
<evidence type="ECO:0000256" key="5">
    <source>
        <dbReference type="SAM" id="Phobius"/>
    </source>
</evidence>
<name>A0A915JGX2_ROMCU</name>
<evidence type="ECO:0000256" key="3">
    <source>
        <dbReference type="ARBA" id="ARBA00022989"/>
    </source>
</evidence>
<dbReference type="Pfam" id="PF10292">
    <property type="entry name" value="7TM_GPCR_Srab"/>
    <property type="match status" value="1"/>
</dbReference>
<feature type="transmembrane region" description="Helical" evidence="5">
    <location>
        <begin position="36"/>
        <end position="59"/>
    </location>
</feature>
<protein>
    <submittedName>
        <fullName evidence="7">Gustatory receptor</fullName>
    </submittedName>
</protein>
<reference evidence="7" key="1">
    <citation type="submission" date="2022-11" db="UniProtKB">
        <authorList>
            <consortium name="WormBaseParasite"/>
        </authorList>
    </citation>
    <scope>IDENTIFICATION</scope>
</reference>
<dbReference type="AlphaFoldDB" id="A0A915JGX2"/>
<organism evidence="6 7">
    <name type="scientific">Romanomermis culicivorax</name>
    <name type="common">Nematode worm</name>
    <dbReference type="NCBI Taxonomy" id="13658"/>
    <lineage>
        <taxon>Eukaryota</taxon>
        <taxon>Metazoa</taxon>
        <taxon>Ecdysozoa</taxon>
        <taxon>Nematoda</taxon>
        <taxon>Enoplea</taxon>
        <taxon>Dorylaimia</taxon>
        <taxon>Mermithida</taxon>
        <taxon>Mermithoidea</taxon>
        <taxon>Mermithidae</taxon>
        <taxon>Romanomermis</taxon>
    </lineage>
</organism>
<dbReference type="Proteomes" id="UP000887565">
    <property type="component" value="Unplaced"/>
</dbReference>
<evidence type="ECO:0000256" key="2">
    <source>
        <dbReference type="ARBA" id="ARBA00022692"/>
    </source>
</evidence>
<dbReference type="Gene3D" id="1.20.1070.10">
    <property type="entry name" value="Rhodopsin 7-helix transmembrane proteins"/>
    <property type="match status" value="1"/>
</dbReference>
<keyword evidence="2 5" id="KW-0812">Transmembrane</keyword>
<evidence type="ECO:0000313" key="6">
    <source>
        <dbReference type="Proteomes" id="UP000887565"/>
    </source>
</evidence>
<feature type="transmembrane region" description="Helical" evidence="5">
    <location>
        <begin position="136"/>
        <end position="160"/>
    </location>
</feature>
<accession>A0A915JGX2</accession>
<keyword evidence="4 5" id="KW-0472">Membrane</keyword>
<feature type="transmembrane region" description="Helical" evidence="5">
    <location>
        <begin position="172"/>
        <end position="193"/>
    </location>
</feature>
<evidence type="ECO:0000256" key="4">
    <source>
        <dbReference type="ARBA" id="ARBA00023136"/>
    </source>
</evidence>
<dbReference type="GO" id="GO:0016020">
    <property type="term" value="C:membrane"/>
    <property type="evidence" value="ECO:0007669"/>
    <property type="project" value="UniProtKB-SubCell"/>
</dbReference>
<dbReference type="PANTHER" id="PTHR46561:SF11">
    <property type="entry name" value="SERPENTINE RECEPTOR CLASS ALPHA_BETA-14"/>
    <property type="match status" value="1"/>
</dbReference>
<sequence length="265" mass="29874">MLNVNIMFSFLALSVERLYASFFYQTYAETNNCWLALAMMIILYSLSAIMELMSMLHTVAENSGKILCDSTMSGSTSSAISNFVICVILELAAILTFAVGQYRDKVKLNQILWFNTAQHSLKARFQLSSNLNLNNALMPCIVVYFITSVVQSISILIAIIDMDVHGEGRHRLGHWLCILSLIYSLVQGIMLPVKNSALEKAWSEMMLIRVKWRKNKVLNSNQESRAKDHTLIAEKYFQDLAAAWDAASPNIIFQDSLAFVGQRIV</sequence>
<feature type="transmembrane region" description="Helical" evidence="5">
    <location>
        <begin position="79"/>
        <end position="100"/>
    </location>
</feature>
<keyword evidence="3 5" id="KW-1133">Transmembrane helix</keyword>
<evidence type="ECO:0000256" key="1">
    <source>
        <dbReference type="ARBA" id="ARBA00004141"/>
    </source>
</evidence>
<dbReference type="PANTHER" id="PTHR46561">
    <property type="entry name" value="SERPENTINE RECEPTOR, CLASS AB (CLASS A-LIKE)-RELATED"/>
    <property type="match status" value="1"/>
</dbReference>
<dbReference type="InterPro" id="IPR053286">
    <property type="entry name" value="Nematode_rcpt-like_srab"/>
</dbReference>
<evidence type="ECO:0000313" key="7">
    <source>
        <dbReference type="WBParaSite" id="nRc.2.0.1.t25153-RA"/>
    </source>
</evidence>
<dbReference type="InterPro" id="IPR019408">
    <property type="entry name" value="7TM_GPCR_serpentine_rcpt_Srab"/>
</dbReference>
<dbReference type="WBParaSite" id="nRc.2.0.1.t25153-RA">
    <property type="protein sequence ID" value="nRc.2.0.1.t25153-RA"/>
    <property type="gene ID" value="nRc.2.0.1.g25153"/>
</dbReference>